<keyword evidence="8 17" id="KW-0285">Flavoprotein</keyword>
<evidence type="ECO:0000256" key="2">
    <source>
        <dbReference type="ARBA" id="ARBA00003921"/>
    </source>
</evidence>
<dbReference type="HOGENOM" id="CLU_035304_0_1_11"/>
<evidence type="ECO:0000256" key="12">
    <source>
        <dbReference type="ARBA" id="ARBA00022984"/>
    </source>
</evidence>
<dbReference type="EC" id="1.3.1.98" evidence="17"/>
<dbReference type="InterPro" id="IPR016169">
    <property type="entry name" value="FAD-bd_PCMH_sub2"/>
</dbReference>
<reference evidence="20" key="1">
    <citation type="journal article" date="2008" name="J. Bacteriol.">
        <title>Genome sequence of the fish pathogen Renibacterium salmoninarum suggests reductive evolution away from an environmental Arthrobacter ancestor.</title>
        <authorList>
            <person name="Wiens G.D."/>
            <person name="Rockey D.D."/>
            <person name="Wu Z."/>
            <person name="Chang J."/>
            <person name="Levy R."/>
            <person name="Crane S."/>
            <person name="Chen D.S."/>
            <person name="Capri G.R."/>
            <person name="Burnett J.R."/>
            <person name="Sudheesh P.S."/>
            <person name="Schipma M.J."/>
            <person name="Burd H."/>
            <person name="Bhattacharyya A."/>
            <person name="Rhodes L.D."/>
            <person name="Kaul R."/>
            <person name="Strom M.S."/>
        </authorList>
    </citation>
    <scope>NUCLEOTIDE SEQUENCE [LARGE SCALE GENOMIC DNA]</scope>
    <source>
        <strain evidence="20">ATCC 33209 / DSM 20767 / JCM 11484 / NBRC 15589 / NCIMB 2235</strain>
    </source>
</reference>
<evidence type="ECO:0000256" key="7">
    <source>
        <dbReference type="ARBA" id="ARBA00022618"/>
    </source>
</evidence>
<dbReference type="SUPFAM" id="SSF56176">
    <property type="entry name" value="FAD-binding/transporter-associated domain-like"/>
    <property type="match status" value="1"/>
</dbReference>
<organism evidence="19 20">
    <name type="scientific">Renibacterium salmoninarum (strain ATCC 33209 / DSM 20767 / JCM 11484 / NBRC 15589 / NCIMB 2235)</name>
    <dbReference type="NCBI Taxonomy" id="288705"/>
    <lineage>
        <taxon>Bacteria</taxon>
        <taxon>Bacillati</taxon>
        <taxon>Actinomycetota</taxon>
        <taxon>Actinomycetes</taxon>
        <taxon>Micrococcales</taxon>
        <taxon>Micrococcaceae</taxon>
        <taxon>Renibacterium</taxon>
    </lineage>
</organism>
<dbReference type="InterPro" id="IPR011601">
    <property type="entry name" value="MurB_C"/>
</dbReference>
<dbReference type="SUPFAM" id="SSF56194">
    <property type="entry name" value="Uridine diphospho-N-Acetylenolpyruvylglucosamine reductase, MurB, C-terminal domain"/>
    <property type="match status" value="1"/>
</dbReference>
<dbReference type="Pfam" id="PF02873">
    <property type="entry name" value="MurB_C"/>
    <property type="match status" value="1"/>
</dbReference>
<keyword evidence="15 17" id="KW-0961">Cell wall biogenesis/degradation</keyword>
<dbReference type="NCBIfam" id="NF010478">
    <property type="entry name" value="PRK13903.1"/>
    <property type="match status" value="1"/>
</dbReference>
<evidence type="ECO:0000256" key="14">
    <source>
        <dbReference type="ARBA" id="ARBA00023306"/>
    </source>
</evidence>
<evidence type="ECO:0000256" key="15">
    <source>
        <dbReference type="ARBA" id="ARBA00023316"/>
    </source>
</evidence>
<accession>A9WNF8</accession>
<keyword evidence="12 17" id="KW-0573">Peptidoglycan synthesis</keyword>
<dbReference type="InterPro" id="IPR036635">
    <property type="entry name" value="MurB_C_sf"/>
</dbReference>
<keyword evidence="6 17" id="KW-0963">Cytoplasm</keyword>
<comment type="function">
    <text evidence="2 17">Cell wall formation.</text>
</comment>
<evidence type="ECO:0000313" key="20">
    <source>
        <dbReference type="Proteomes" id="UP000002007"/>
    </source>
</evidence>
<dbReference type="GO" id="GO:0005829">
    <property type="term" value="C:cytosol"/>
    <property type="evidence" value="ECO:0007669"/>
    <property type="project" value="TreeGrafter"/>
</dbReference>
<feature type="active site" evidence="17">
    <location>
        <position position="160"/>
    </location>
</feature>
<dbReference type="Proteomes" id="UP000002007">
    <property type="component" value="Chromosome"/>
</dbReference>
<dbReference type="PANTHER" id="PTHR21071:SF4">
    <property type="entry name" value="UDP-N-ACETYLENOLPYRUVOYLGLUCOSAMINE REDUCTASE"/>
    <property type="match status" value="1"/>
</dbReference>
<keyword evidence="20" id="KW-1185">Reference proteome</keyword>
<evidence type="ECO:0000256" key="10">
    <source>
        <dbReference type="ARBA" id="ARBA00022857"/>
    </source>
</evidence>
<dbReference type="Gene3D" id="3.30.465.10">
    <property type="match status" value="1"/>
</dbReference>
<protein>
    <recommendedName>
        <fullName evidence="17">UDP-N-acetylenolpyruvoylglucosamine reductase</fullName>
        <ecNumber evidence="17">1.3.1.98</ecNumber>
    </recommendedName>
    <alternativeName>
        <fullName evidence="17">UDP-N-acetylmuramate dehydrogenase</fullName>
    </alternativeName>
</protein>
<dbReference type="InterPro" id="IPR003170">
    <property type="entry name" value="MurB"/>
</dbReference>
<dbReference type="InterPro" id="IPR016167">
    <property type="entry name" value="FAD-bd_PCMH_sub1"/>
</dbReference>
<dbReference type="KEGG" id="rsa:RSal33209_0944"/>
<dbReference type="RefSeq" id="WP_012244380.1">
    <property type="nucleotide sequence ID" value="NC_010168.1"/>
</dbReference>
<keyword evidence="10 17" id="KW-0521">NADP</keyword>
<evidence type="ECO:0000259" key="18">
    <source>
        <dbReference type="PROSITE" id="PS51387"/>
    </source>
</evidence>
<evidence type="ECO:0000256" key="16">
    <source>
        <dbReference type="ARBA" id="ARBA00048914"/>
    </source>
</evidence>
<dbReference type="GO" id="GO:0051301">
    <property type="term" value="P:cell division"/>
    <property type="evidence" value="ECO:0007669"/>
    <property type="project" value="UniProtKB-KW"/>
</dbReference>
<dbReference type="PANTHER" id="PTHR21071">
    <property type="entry name" value="UDP-N-ACETYLENOLPYRUVOYLGLUCOSAMINE REDUCTASE"/>
    <property type="match status" value="1"/>
</dbReference>
<dbReference type="InterPro" id="IPR006094">
    <property type="entry name" value="Oxid_FAD_bind_N"/>
</dbReference>
<dbReference type="UniPathway" id="UPA00219"/>
<dbReference type="InterPro" id="IPR036318">
    <property type="entry name" value="FAD-bd_PCMH-like_sf"/>
</dbReference>
<comment type="similarity">
    <text evidence="5 17">Belongs to the MurB family.</text>
</comment>
<dbReference type="eggNOG" id="COG0812">
    <property type="taxonomic scope" value="Bacteria"/>
</dbReference>
<gene>
    <name evidence="17" type="primary">murB</name>
    <name evidence="19" type="ordered locus">RSal33209_0944</name>
</gene>
<evidence type="ECO:0000256" key="6">
    <source>
        <dbReference type="ARBA" id="ARBA00022490"/>
    </source>
</evidence>
<keyword evidence="11 17" id="KW-0133">Cell shape</keyword>
<evidence type="ECO:0000256" key="1">
    <source>
        <dbReference type="ARBA" id="ARBA00001974"/>
    </source>
</evidence>
<dbReference type="Pfam" id="PF01565">
    <property type="entry name" value="FAD_binding_4"/>
    <property type="match status" value="1"/>
</dbReference>
<feature type="active site" evidence="17">
    <location>
        <position position="341"/>
    </location>
</feature>
<dbReference type="GO" id="GO:0009252">
    <property type="term" value="P:peptidoglycan biosynthetic process"/>
    <property type="evidence" value="ECO:0007669"/>
    <property type="project" value="UniProtKB-UniRule"/>
</dbReference>
<keyword evidence="7 17" id="KW-0132">Cell division</keyword>
<keyword evidence="9 17" id="KW-0274">FAD</keyword>
<dbReference type="GO" id="GO:0008762">
    <property type="term" value="F:UDP-N-acetylmuramate dehydrogenase activity"/>
    <property type="evidence" value="ECO:0007669"/>
    <property type="project" value="UniProtKB-UniRule"/>
</dbReference>
<dbReference type="GO" id="GO:0071949">
    <property type="term" value="F:FAD binding"/>
    <property type="evidence" value="ECO:0007669"/>
    <property type="project" value="InterPro"/>
</dbReference>
<dbReference type="Gene3D" id="3.30.43.10">
    <property type="entry name" value="Uridine Diphospho-n-acetylenolpyruvylglucosamine Reductase, domain 2"/>
    <property type="match status" value="1"/>
</dbReference>
<feature type="active site" description="Proton donor" evidence="17">
    <location>
        <position position="242"/>
    </location>
</feature>
<dbReference type="SMR" id="A9WNF8"/>
<dbReference type="STRING" id="288705.RSal33209_0944"/>
<evidence type="ECO:0000313" key="19">
    <source>
        <dbReference type="EMBL" id="ABY22685.1"/>
    </source>
</evidence>
<evidence type="ECO:0000256" key="9">
    <source>
        <dbReference type="ARBA" id="ARBA00022827"/>
    </source>
</evidence>
<sequence length="349" mass="36356">MLLSELTTLEAGGAAGTFVRAESEAEIIAAVQAADAAKSALLIVGGGSNLVVADAGFDGTVLQIASTGYQTSAQDSSGGASVQVQAGHPWDDFVHESVLHAWSCLETLSGIPGSTGATPVQNVGAYGADVSQSIALIRTWDREVAAVKTFTNSELKFGYRNSMLKRSMIDGSPRYVVLTVEFRLALGRMSQPIRYAQLAATLGIEVGERAYALEVREAVLALRRSKGMVSDAADRDSFSTGSFFTNPIVAQDLAAGLPAEAPQFPVETVGLVKLSAAWLISQSGFDRGFGAELTGGRATLSTKHSLAISNRGGATTADVLAVARAVRAGVFSRFGIELEPEPVLIGCSL</sequence>
<dbReference type="AlphaFoldDB" id="A9WNF8"/>
<dbReference type="InterPro" id="IPR016166">
    <property type="entry name" value="FAD-bd_PCMH"/>
</dbReference>
<evidence type="ECO:0000256" key="4">
    <source>
        <dbReference type="ARBA" id="ARBA00004752"/>
    </source>
</evidence>
<dbReference type="Gene3D" id="3.90.78.10">
    <property type="entry name" value="UDP-N-acetylenolpyruvoylglucosamine reductase, C-terminal domain"/>
    <property type="match status" value="1"/>
</dbReference>
<proteinExistence type="inferred from homology"/>
<evidence type="ECO:0000256" key="17">
    <source>
        <dbReference type="HAMAP-Rule" id="MF_00037"/>
    </source>
</evidence>
<dbReference type="EMBL" id="CP000910">
    <property type="protein sequence ID" value="ABY22685.1"/>
    <property type="molecule type" value="Genomic_DNA"/>
</dbReference>
<evidence type="ECO:0000256" key="13">
    <source>
        <dbReference type="ARBA" id="ARBA00023002"/>
    </source>
</evidence>
<dbReference type="GO" id="GO:0008360">
    <property type="term" value="P:regulation of cell shape"/>
    <property type="evidence" value="ECO:0007669"/>
    <property type="project" value="UniProtKB-KW"/>
</dbReference>
<evidence type="ECO:0000256" key="8">
    <source>
        <dbReference type="ARBA" id="ARBA00022630"/>
    </source>
</evidence>
<dbReference type="GO" id="GO:0071555">
    <property type="term" value="P:cell wall organization"/>
    <property type="evidence" value="ECO:0007669"/>
    <property type="project" value="UniProtKB-KW"/>
</dbReference>
<comment type="pathway">
    <text evidence="4 17">Cell wall biogenesis; peptidoglycan biosynthesis.</text>
</comment>
<dbReference type="HAMAP" id="MF_00037">
    <property type="entry name" value="MurB"/>
    <property type="match status" value="1"/>
</dbReference>
<evidence type="ECO:0000256" key="11">
    <source>
        <dbReference type="ARBA" id="ARBA00022960"/>
    </source>
</evidence>
<comment type="catalytic activity">
    <reaction evidence="16 17">
        <text>UDP-N-acetyl-alpha-D-muramate + NADP(+) = UDP-N-acetyl-3-O-(1-carboxyvinyl)-alpha-D-glucosamine + NADPH + H(+)</text>
        <dbReference type="Rhea" id="RHEA:12248"/>
        <dbReference type="ChEBI" id="CHEBI:15378"/>
        <dbReference type="ChEBI" id="CHEBI:57783"/>
        <dbReference type="ChEBI" id="CHEBI:58349"/>
        <dbReference type="ChEBI" id="CHEBI:68483"/>
        <dbReference type="ChEBI" id="CHEBI:70757"/>
        <dbReference type="EC" id="1.3.1.98"/>
    </reaction>
</comment>
<name>A9WNF8_RENSM</name>
<keyword evidence="13 17" id="KW-0560">Oxidoreductase</keyword>
<comment type="subcellular location">
    <subcellularLocation>
        <location evidence="3 17">Cytoplasm</location>
    </subcellularLocation>
</comment>
<evidence type="ECO:0000256" key="3">
    <source>
        <dbReference type="ARBA" id="ARBA00004496"/>
    </source>
</evidence>
<keyword evidence="14 17" id="KW-0131">Cell cycle</keyword>
<feature type="domain" description="FAD-binding PCMH-type" evidence="18">
    <location>
        <begin position="11"/>
        <end position="187"/>
    </location>
</feature>
<comment type="cofactor">
    <cofactor evidence="1 17">
        <name>FAD</name>
        <dbReference type="ChEBI" id="CHEBI:57692"/>
    </cofactor>
</comment>
<dbReference type="PROSITE" id="PS51387">
    <property type="entry name" value="FAD_PCMH"/>
    <property type="match status" value="1"/>
</dbReference>
<evidence type="ECO:0000256" key="5">
    <source>
        <dbReference type="ARBA" id="ARBA00010485"/>
    </source>
</evidence>